<comment type="caution">
    <text evidence="2">The sequence shown here is derived from an EMBL/GenBank/DDBJ whole genome shotgun (WGS) entry which is preliminary data.</text>
</comment>
<proteinExistence type="predicted"/>
<keyword evidence="3" id="KW-1185">Reference proteome</keyword>
<evidence type="ECO:0000256" key="1">
    <source>
        <dbReference type="SAM" id="MobiDB-lite"/>
    </source>
</evidence>
<feature type="region of interest" description="Disordered" evidence="1">
    <location>
        <begin position="97"/>
        <end position="126"/>
    </location>
</feature>
<feature type="region of interest" description="Disordered" evidence="1">
    <location>
        <begin position="293"/>
        <end position="339"/>
    </location>
</feature>
<accession>A0AAD5SCG3</accession>
<organism evidence="2 3">
    <name type="scientific">Rhizophlyctis rosea</name>
    <dbReference type="NCBI Taxonomy" id="64517"/>
    <lineage>
        <taxon>Eukaryota</taxon>
        <taxon>Fungi</taxon>
        <taxon>Fungi incertae sedis</taxon>
        <taxon>Chytridiomycota</taxon>
        <taxon>Chytridiomycota incertae sedis</taxon>
        <taxon>Chytridiomycetes</taxon>
        <taxon>Rhizophlyctidales</taxon>
        <taxon>Rhizophlyctidaceae</taxon>
        <taxon>Rhizophlyctis</taxon>
    </lineage>
</organism>
<gene>
    <name evidence="2" type="ORF">HK097_006686</name>
</gene>
<feature type="region of interest" description="Disordered" evidence="1">
    <location>
        <begin position="51"/>
        <end position="82"/>
    </location>
</feature>
<feature type="compositionally biased region" description="Low complexity" evidence="1">
    <location>
        <begin position="302"/>
        <end position="329"/>
    </location>
</feature>
<feature type="region of interest" description="Disordered" evidence="1">
    <location>
        <begin position="148"/>
        <end position="249"/>
    </location>
</feature>
<evidence type="ECO:0008006" key="4">
    <source>
        <dbReference type="Google" id="ProtNLM"/>
    </source>
</evidence>
<dbReference type="Proteomes" id="UP001212841">
    <property type="component" value="Unassembled WGS sequence"/>
</dbReference>
<dbReference type="InterPro" id="IPR011009">
    <property type="entry name" value="Kinase-like_dom_sf"/>
</dbReference>
<evidence type="ECO:0000313" key="3">
    <source>
        <dbReference type="Proteomes" id="UP001212841"/>
    </source>
</evidence>
<protein>
    <recommendedName>
        <fullName evidence="4">Protein kinase domain-containing protein</fullName>
    </recommendedName>
</protein>
<feature type="compositionally biased region" description="Polar residues" evidence="1">
    <location>
        <begin position="399"/>
        <end position="408"/>
    </location>
</feature>
<dbReference type="SUPFAM" id="SSF56112">
    <property type="entry name" value="Protein kinase-like (PK-like)"/>
    <property type="match status" value="1"/>
</dbReference>
<name>A0AAD5SCG3_9FUNG</name>
<dbReference type="Gene3D" id="3.30.200.20">
    <property type="entry name" value="Phosphorylase Kinase, domain 1"/>
    <property type="match status" value="1"/>
</dbReference>
<dbReference type="EMBL" id="JADGJD010000314">
    <property type="protein sequence ID" value="KAJ3052218.1"/>
    <property type="molecule type" value="Genomic_DNA"/>
</dbReference>
<feature type="region of interest" description="Disordered" evidence="1">
    <location>
        <begin position="1"/>
        <end position="20"/>
    </location>
</feature>
<sequence>MELGRSRSPAPPFKPSLPYNDKVRRGFVEIDKVYEPYEKEAAGAADFLYSEEKNARQEPVETPPPTRQSPLVHMGSKRDMWAGTPTFKQGSVFWKAPAQETPPSAPPTPVKEIPPIEAPKRSRNSIFDTPQIVLKPASKMTHDELSALKRGETASGPRPPMSPARMQAEEKHFSSSLPPPPAFQLAPPAFPVSPTRTPTDTRFLSTFNSPTRRGWIELDADDPTKSRSVEVDLDGMPSPLSPQSAETPQAERELWVYPATSDNVQLSFLPTRRNFLGEGRYSQVFKGQYIQYDSANPQPQPIDTNINDSSSPSPSPIQSPTSSNPTTPRSGRRSRPPSINFRTCAVKRMHPTQEAQAIGLAEIEVLRSISKLHPNIITFIGVKDEADVDSHSPAAQKANPLSPTSSSDTRSRIPRFLIML</sequence>
<dbReference type="AlphaFoldDB" id="A0AAD5SCG3"/>
<evidence type="ECO:0000313" key="2">
    <source>
        <dbReference type="EMBL" id="KAJ3052218.1"/>
    </source>
</evidence>
<feature type="region of interest" description="Disordered" evidence="1">
    <location>
        <begin position="390"/>
        <end position="413"/>
    </location>
</feature>
<feature type="non-terminal residue" evidence="2">
    <location>
        <position position="420"/>
    </location>
</feature>
<feature type="compositionally biased region" description="Polar residues" evidence="1">
    <location>
        <begin position="194"/>
        <end position="211"/>
    </location>
</feature>
<reference evidence="2" key="1">
    <citation type="submission" date="2020-05" db="EMBL/GenBank/DDBJ databases">
        <title>Phylogenomic resolution of chytrid fungi.</title>
        <authorList>
            <person name="Stajich J.E."/>
            <person name="Amses K."/>
            <person name="Simmons R."/>
            <person name="Seto K."/>
            <person name="Myers J."/>
            <person name="Bonds A."/>
            <person name="Quandt C.A."/>
            <person name="Barry K."/>
            <person name="Liu P."/>
            <person name="Grigoriev I."/>
            <person name="Longcore J.E."/>
            <person name="James T.Y."/>
        </authorList>
    </citation>
    <scope>NUCLEOTIDE SEQUENCE</scope>
    <source>
        <strain evidence="2">JEL0318</strain>
    </source>
</reference>